<accession>A0ABS0BVU5</accession>
<comment type="caution">
    <text evidence="2">The sequence shown here is derived from an EMBL/GenBank/DDBJ whole genome shotgun (WGS) entry which is preliminary data.</text>
</comment>
<dbReference type="Gene3D" id="3.30.310.70">
    <property type="entry name" value="TT1751-like domain"/>
    <property type="match status" value="1"/>
</dbReference>
<dbReference type="InterPro" id="IPR035923">
    <property type="entry name" value="TT1751-like_sf"/>
</dbReference>
<organism evidence="2 3">
    <name type="scientific">Thiomicrorhabdus heinhorstiae</name>
    <dbReference type="NCBI Taxonomy" id="2748010"/>
    <lineage>
        <taxon>Bacteria</taxon>
        <taxon>Pseudomonadati</taxon>
        <taxon>Pseudomonadota</taxon>
        <taxon>Gammaproteobacteria</taxon>
        <taxon>Thiotrichales</taxon>
        <taxon>Piscirickettsiaceae</taxon>
        <taxon>Thiomicrorhabdus</taxon>
    </lineage>
</organism>
<dbReference type="SUPFAM" id="SSF103247">
    <property type="entry name" value="TT1751-like"/>
    <property type="match status" value="1"/>
</dbReference>
<dbReference type="EMBL" id="JACBGI020000002">
    <property type="protein sequence ID" value="MBF6057089.1"/>
    <property type="molecule type" value="Genomic_DNA"/>
</dbReference>
<dbReference type="PANTHER" id="PTHR38342">
    <property type="entry name" value="SLR5037 PROTEIN"/>
    <property type="match status" value="1"/>
</dbReference>
<dbReference type="Proteomes" id="UP001193680">
    <property type="component" value="Unassembled WGS sequence"/>
</dbReference>
<dbReference type="RefSeq" id="WP_194947459.1">
    <property type="nucleotide sequence ID" value="NZ_JACBGI020000002.1"/>
</dbReference>
<sequence length="131" mass="14441">MSNNDGIITIKSAHSVTQSIDNLEREIHKRNMNIFARVNHSAGAQKIGADLRPTELLIFGSPQGGTPLMECSQVIGLDLPLKVLAWEDEEGTVWLSFNDLNYLAARHQISECANVEKLNSTLLKIVEDSAI</sequence>
<dbReference type="PANTHER" id="PTHR38342:SF2">
    <property type="entry name" value="INNER MEMBRANE OR EXPORTED"/>
    <property type="match status" value="1"/>
</dbReference>
<feature type="domain" description="DUF302" evidence="1">
    <location>
        <begin position="38"/>
        <end position="99"/>
    </location>
</feature>
<gene>
    <name evidence="2" type="ORF">H8792_001915</name>
</gene>
<reference evidence="2 3" key="1">
    <citation type="submission" date="2020-11" db="EMBL/GenBank/DDBJ databases">
        <title>Sulfur oxidizing isolate from Hospital Hole Sinkhole.</title>
        <authorList>
            <person name="Scott K.M."/>
        </authorList>
    </citation>
    <scope>NUCLEOTIDE SEQUENCE [LARGE SCALE GENOMIC DNA]</scope>
    <source>
        <strain evidence="2 3">HH1</strain>
    </source>
</reference>
<proteinExistence type="predicted"/>
<keyword evidence="3" id="KW-1185">Reference proteome</keyword>
<protein>
    <submittedName>
        <fullName evidence="2">DUF302 domain-containing protein</fullName>
    </submittedName>
</protein>
<dbReference type="Pfam" id="PF03625">
    <property type="entry name" value="DUF302"/>
    <property type="match status" value="1"/>
</dbReference>
<evidence type="ECO:0000313" key="3">
    <source>
        <dbReference type="Proteomes" id="UP001193680"/>
    </source>
</evidence>
<dbReference type="CDD" id="cd14797">
    <property type="entry name" value="DUF302"/>
    <property type="match status" value="1"/>
</dbReference>
<evidence type="ECO:0000259" key="1">
    <source>
        <dbReference type="Pfam" id="PF03625"/>
    </source>
</evidence>
<dbReference type="InterPro" id="IPR005180">
    <property type="entry name" value="DUF302"/>
</dbReference>
<name>A0ABS0BVU5_9GAMM</name>
<evidence type="ECO:0000313" key="2">
    <source>
        <dbReference type="EMBL" id="MBF6057089.1"/>
    </source>
</evidence>